<evidence type="ECO:0000313" key="2">
    <source>
        <dbReference type="EMBL" id="KAF2444998.1"/>
    </source>
</evidence>
<protein>
    <submittedName>
        <fullName evidence="2">Uncharacterized protein</fullName>
    </submittedName>
</protein>
<keyword evidence="1" id="KW-0812">Transmembrane</keyword>
<keyword evidence="1" id="KW-1133">Transmembrane helix</keyword>
<name>A0A9P4UD41_9PLEO</name>
<evidence type="ECO:0000313" key="3">
    <source>
        <dbReference type="Proteomes" id="UP000799764"/>
    </source>
</evidence>
<dbReference type="Proteomes" id="UP000799764">
    <property type="component" value="Unassembled WGS sequence"/>
</dbReference>
<proteinExistence type="predicted"/>
<reference evidence="2" key="1">
    <citation type="journal article" date="2020" name="Stud. Mycol.">
        <title>101 Dothideomycetes genomes: a test case for predicting lifestyles and emergence of pathogens.</title>
        <authorList>
            <person name="Haridas S."/>
            <person name="Albert R."/>
            <person name="Binder M."/>
            <person name="Bloem J."/>
            <person name="Labutti K."/>
            <person name="Salamov A."/>
            <person name="Andreopoulos B."/>
            <person name="Baker S."/>
            <person name="Barry K."/>
            <person name="Bills G."/>
            <person name="Bluhm B."/>
            <person name="Cannon C."/>
            <person name="Castanera R."/>
            <person name="Culley D."/>
            <person name="Daum C."/>
            <person name="Ezra D."/>
            <person name="Gonzalez J."/>
            <person name="Henrissat B."/>
            <person name="Kuo A."/>
            <person name="Liang C."/>
            <person name="Lipzen A."/>
            <person name="Lutzoni F."/>
            <person name="Magnuson J."/>
            <person name="Mondo S."/>
            <person name="Nolan M."/>
            <person name="Ohm R."/>
            <person name="Pangilinan J."/>
            <person name="Park H.-J."/>
            <person name="Ramirez L."/>
            <person name="Alfaro M."/>
            <person name="Sun H."/>
            <person name="Tritt A."/>
            <person name="Yoshinaga Y."/>
            <person name="Zwiers L.-H."/>
            <person name="Turgeon B."/>
            <person name="Goodwin S."/>
            <person name="Spatafora J."/>
            <person name="Crous P."/>
            <person name="Grigoriev I."/>
        </authorList>
    </citation>
    <scope>NUCLEOTIDE SEQUENCE</scope>
    <source>
        <strain evidence="2">CBS 690.94</strain>
    </source>
</reference>
<evidence type="ECO:0000256" key="1">
    <source>
        <dbReference type="SAM" id="Phobius"/>
    </source>
</evidence>
<keyword evidence="3" id="KW-1185">Reference proteome</keyword>
<dbReference type="EMBL" id="MU001500">
    <property type="protein sequence ID" value="KAF2444998.1"/>
    <property type="molecule type" value="Genomic_DNA"/>
</dbReference>
<accession>A0A9P4UD41</accession>
<comment type="caution">
    <text evidence="2">The sequence shown here is derived from an EMBL/GenBank/DDBJ whole genome shotgun (WGS) entry which is preliminary data.</text>
</comment>
<feature type="transmembrane region" description="Helical" evidence="1">
    <location>
        <begin position="15"/>
        <end position="35"/>
    </location>
</feature>
<sequence length="89" mass="9588">MQLFVTLPTQPLPTFPVLSLLLIPIPILILPTFALPAPSNPLPINTTTTINAYVENNCAFPIRALQSWCNGAGGTAHIAPRTGVWVIWA</sequence>
<gene>
    <name evidence="2" type="ORF">P171DRAFT_485072</name>
</gene>
<organism evidence="2 3">
    <name type="scientific">Karstenula rhodostoma CBS 690.94</name>
    <dbReference type="NCBI Taxonomy" id="1392251"/>
    <lineage>
        <taxon>Eukaryota</taxon>
        <taxon>Fungi</taxon>
        <taxon>Dikarya</taxon>
        <taxon>Ascomycota</taxon>
        <taxon>Pezizomycotina</taxon>
        <taxon>Dothideomycetes</taxon>
        <taxon>Pleosporomycetidae</taxon>
        <taxon>Pleosporales</taxon>
        <taxon>Massarineae</taxon>
        <taxon>Didymosphaeriaceae</taxon>
        <taxon>Karstenula</taxon>
    </lineage>
</organism>
<keyword evidence="1" id="KW-0472">Membrane</keyword>
<dbReference type="AlphaFoldDB" id="A0A9P4UD41"/>
<dbReference type="OrthoDB" id="10433774at2759"/>